<feature type="compositionally biased region" description="Low complexity" evidence="1">
    <location>
        <begin position="139"/>
        <end position="169"/>
    </location>
</feature>
<accession>A0ABW0KWC0</accession>
<feature type="compositionally biased region" description="Polar residues" evidence="1">
    <location>
        <begin position="98"/>
        <end position="129"/>
    </location>
</feature>
<evidence type="ECO:0008006" key="4">
    <source>
        <dbReference type="Google" id="ProtNLM"/>
    </source>
</evidence>
<feature type="compositionally biased region" description="Polar residues" evidence="1">
    <location>
        <begin position="42"/>
        <end position="55"/>
    </location>
</feature>
<comment type="caution">
    <text evidence="2">The sequence shown here is derived from an EMBL/GenBank/DDBJ whole genome shotgun (WGS) entry which is preliminary data.</text>
</comment>
<feature type="compositionally biased region" description="Basic and acidic residues" evidence="1">
    <location>
        <begin position="327"/>
        <end position="349"/>
    </location>
</feature>
<keyword evidence="3" id="KW-1185">Reference proteome</keyword>
<protein>
    <recommendedName>
        <fullName evidence="4">DUF4157 domain-containing protein</fullName>
    </recommendedName>
</protein>
<feature type="region of interest" description="Disordered" evidence="1">
    <location>
        <begin position="1"/>
        <end position="176"/>
    </location>
</feature>
<feature type="region of interest" description="Disordered" evidence="1">
    <location>
        <begin position="319"/>
        <end position="349"/>
    </location>
</feature>
<evidence type="ECO:0000256" key="1">
    <source>
        <dbReference type="SAM" id="MobiDB-lite"/>
    </source>
</evidence>
<evidence type="ECO:0000313" key="2">
    <source>
        <dbReference type="EMBL" id="MFC5457669.1"/>
    </source>
</evidence>
<reference evidence="3" key="1">
    <citation type="journal article" date="2019" name="Int. J. Syst. Evol. Microbiol.">
        <title>The Global Catalogue of Microorganisms (GCM) 10K type strain sequencing project: providing services to taxonomists for standard genome sequencing and annotation.</title>
        <authorList>
            <consortium name="The Broad Institute Genomics Platform"/>
            <consortium name="The Broad Institute Genome Sequencing Center for Infectious Disease"/>
            <person name="Wu L."/>
            <person name="Ma J."/>
        </authorList>
    </citation>
    <scope>NUCLEOTIDE SEQUENCE [LARGE SCALE GENOMIC DNA]</scope>
    <source>
        <strain evidence="3">CGMCC 4.1469</strain>
    </source>
</reference>
<sequence>MPRITAQDLPPQDHNEDAHAPTLKPWENTTRSSGFDDAPPAASSTRSSGFPPSTQDLRDDFHAPTSDSPSREAPAQDHSTALPRGRIFEKRSAPESFLRQQLGRNASGPSSQQRLQGSHQVLAAQQQARGANPPTKGGAPAAQPQALAQAQRPAAAPAQAAPAAPHSPAGSGWVDQAGQHPYKIHEADENAEIVRTADASAPPPQKGAKFGEHARSVINAALENSPTARAVLNKARELSGKDVVIHSTTATNAQPYIGLDGTIHIYVNPNTLLPGTLAHETAHAIQNWYQQAAKRGAAPPTDQELDDAKLRGRQELHKIAPVTYIDPRSKPEDDTSDHEPRSKSTENEAMRIANIVNAEISAAKVKAKMEAFKKERPEEFETMLKDPKKMAESVAQSFWFEQKKLEAISHQTDMHVPMRESTLYGKEGGLKHVLEMLGYGVTESHIKNAAPIRHRYAPPTPPR</sequence>
<dbReference type="EMBL" id="JBHSMQ010000012">
    <property type="protein sequence ID" value="MFC5457669.1"/>
    <property type="molecule type" value="Genomic_DNA"/>
</dbReference>
<organism evidence="2 3">
    <name type="scientific">Prosthecobacter fluviatilis</name>
    <dbReference type="NCBI Taxonomy" id="445931"/>
    <lineage>
        <taxon>Bacteria</taxon>
        <taxon>Pseudomonadati</taxon>
        <taxon>Verrucomicrobiota</taxon>
        <taxon>Verrucomicrobiia</taxon>
        <taxon>Verrucomicrobiales</taxon>
        <taxon>Verrucomicrobiaceae</taxon>
        <taxon>Prosthecobacter</taxon>
    </lineage>
</organism>
<name>A0ABW0KWC0_9BACT</name>
<dbReference type="RefSeq" id="WP_377171232.1">
    <property type="nucleotide sequence ID" value="NZ_JBHSMQ010000012.1"/>
</dbReference>
<proteinExistence type="predicted"/>
<dbReference type="Proteomes" id="UP001596052">
    <property type="component" value="Unassembled WGS sequence"/>
</dbReference>
<gene>
    <name evidence="2" type="ORF">ACFQDI_22565</name>
</gene>
<evidence type="ECO:0000313" key="3">
    <source>
        <dbReference type="Proteomes" id="UP001596052"/>
    </source>
</evidence>